<proteinExistence type="predicted"/>
<dbReference type="GO" id="GO:0033309">
    <property type="term" value="C:SBF transcription complex"/>
    <property type="evidence" value="ECO:0007669"/>
    <property type="project" value="TreeGrafter"/>
</dbReference>
<keyword evidence="4" id="KW-0175">Coiled coil</keyword>
<feature type="coiled-coil region" evidence="4">
    <location>
        <begin position="570"/>
        <end position="635"/>
    </location>
</feature>
<accession>A0A1L0BNX7</accession>
<sequence>MDSPQNMGDTTANSISNQLGGTHLHRHKSATKVAAAAPGATPKSVTSALYSGQKFIQLDVAIDDSARTVAVLRRVQDSYVNVSQMLDILVLLSIFSSDQVEGFLANEVFSSTQYLPQGGLHHMPLYNDFRTHDVAQVRGLWIPFDKAVAMAVKFDLYDAVKRLFLVDVHDFDKLPKLEQTDPESLKRPGDDDLDAMVADSPSKKRRIVAMAATSPMEVVRKAATANSNAPYTQPALTFAEKDVELVAEVKQVFSEIFKNDAKDTLTKGDVTTHFKRIFEKCPPHTSNYVSLLDVPLDLLGKTALHYASTLASVNLVSSFIELTICSPVRGDNKGESPLISTVQVTNAMEKGNFVELLQDWLWPNLWLFDNKHNSVLHYLINLATKNYKSSKFYFDKILEWTISNPDKQNSLYAMCNKIINAQETQNGNSPLHLAGENELKWFVFILLELNADVNLPNNMGVKPLDFECVKQISELRENYHKNITSPTAVNTLLDALDCNTESDEYTIQLVKSALEFLLKVSQFSEVGELETIKKSEPKEKELTPTSEVESSSLLLNKIFKSIQDLLGNTNEEYEKVIHQKKIEINNLNKELRDATIITANNRFISKKISERISLVDTMKLQMTNINDKIQMLKKDIAGKTEDEALFSNDIDDTTLKFDADEPFIIRPIYEKIANNETVEATEEIMQVLPSTEILKARLQAYHEVNTNLQNELDNLLDYNALTAKFKKVVSFCTGVDINEVDELLDGLLEAVEGQQ</sequence>
<evidence type="ECO:0000256" key="5">
    <source>
        <dbReference type="SAM" id="MobiDB-lite"/>
    </source>
</evidence>
<dbReference type="Gene3D" id="1.25.40.20">
    <property type="entry name" value="Ankyrin repeat-containing domain"/>
    <property type="match status" value="1"/>
</dbReference>
<dbReference type="PROSITE" id="PS51299">
    <property type="entry name" value="HTH_APSES"/>
    <property type="match status" value="1"/>
</dbReference>
<dbReference type="InterPro" id="IPR003163">
    <property type="entry name" value="Tscrpt_reg_HTH_APSES-type"/>
</dbReference>
<dbReference type="GO" id="GO:0001228">
    <property type="term" value="F:DNA-binding transcription activator activity, RNA polymerase II-specific"/>
    <property type="evidence" value="ECO:0007669"/>
    <property type="project" value="UniProtKB-ARBA"/>
</dbReference>
<evidence type="ECO:0000256" key="4">
    <source>
        <dbReference type="SAM" id="Coils"/>
    </source>
</evidence>
<feature type="region of interest" description="Disordered" evidence="5">
    <location>
        <begin position="1"/>
        <end position="20"/>
    </location>
</feature>
<evidence type="ECO:0000259" key="6">
    <source>
        <dbReference type="PROSITE" id="PS51299"/>
    </source>
</evidence>
<dbReference type="GO" id="GO:0003713">
    <property type="term" value="F:transcription coactivator activity"/>
    <property type="evidence" value="ECO:0007669"/>
    <property type="project" value="TreeGrafter"/>
</dbReference>
<name>A0A1L0BNX7_9ASCO</name>
<dbReference type="PANTHER" id="PTHR43828">
    <property type="entry name" value="ASPARAGINASE"/>
    <property type="match status" value="1"/>
</dbReference>
<dbReference type="EMBL" id="LT635759">
    <property type="protein sequence ID" value="SGZ53095.1"/>
    <property type="molecule type" value="Genomic_DNA"/>
</dbReference>
<dbReference type="InterPro" id="IPR036887">
    <property type="entry name" value="HTH_APSES_sf"/>
</dbReference>
<reference evidence="7 8" key="1">
    <citation type="submission" date="2016-10" db="EMBL/GenBank/DDBJ databases">
        <authorList>
            <person name="de Groot N.N."/>
        </authorList>
    </citation>
    <scope>NUCLEOTIDE SEQUENCE [LARGE SCALE GENOMIC DNA]</scope>
    <source>
        <strain evidence="7 8">CBS 141442</strain>
    </source>
</reference>
<dbReference type="InterPro" id="IPR018004">
    <property type="entry name" value="KilA/APSES_HTH"/>
</dbReference>
<dbReference type="SUPFAM" id="SSF48403">
    <property type="entry name" value="Ankyrin repeat"/>
    <property type="match status" value="1"/>
</dbReference>
<evidence type="ECO:0000256" key="2">
    <source>
        <dbReference type="ARBA" id="ARBA00023043"/>
    </source>
</evidence>
<evidence type="ECO:0000313" key="7">
    <source>
        <dbReference type="EMBL" id="SGZ53095.1"/>
    </source>
</evidence>
<feature type="domain" description="HTH APSES-type" evidence="6">
    <location>
        <begin position="44"/>
        <end position="175"/>
    </location>
</feature>
<keyword evidence="2 3" id="KW-0040">ANK repeat</keyword>
<dbReference type="InterPro" id="IPR036770">
    <property type="entry name" value="Ankyrin_rpt-contain_sf"/>
</dbReference>
<evidence type="ECO:0000256" key="1">
    <source>
        <dbReference type="ARBA" id="ARBA00022737"/>
    </source>
</evidence>
<dbReference type="Gene3D" id="3.10.260.10">
    <property type="entry name" value="Transcription regulator HTH, APSES-type DNA-binding domain"/>
    <property type="match status" value="1"/>
</dbReference>
<protein>
    <submittedName>
        <fullName evidence="7">CIC11C00000004191</fullName>
    </submittedName>
</protein>
<evidence type="ECO:0000256" key="3">
    <source>
        <dbReference type="PROSITE-ProRule" id="PRU00023"/>
    </source>
</evidence>
<keyword evidence="1" id="KW-0677">Repeat</keyword>
<dbReference type="PANTHER" id="PTHR43828:SF3">
    <property type="entry name" value="CHROMO DOMAIN-CONTAINING PROTEIN"/>
    <property type="match status" value="1"/>
</dbReference>
<dbReference type="PROSITE" id="PS50088">
    <property type="entry name" value="ANK_REPEAT"/>
    <property type="match status" value="1"/>
</dbReference>
<feature type="repeat" description="ANK" evidence="3">
    <location>
        <begin position="426"/>
        <end position="458"/>
    </location>
</feature>
<dbReference type="GO" id="GO:0030907">
    <property type="term" value="C:MBF transcription complex"/>
    <property type="evidence" value="ECO:0007669"/>
    <property type="project" value="TreeGrafter"/>
</dbReference>
<dbReference type="OrthoDB" id="6718656at2759"/>
<dbReference type="AlphaFoldDB" id="A0A1L0BNX7"/>
<dbReference type="SMART" id="SM01252">
    <property type="entry name" value="KilA-N"/>
    <property type="match status" value="1"/>
</dbReference>
<dbReference type="InterPro" id="IPR051642">
    <property type="entry name" value="SWI6-like"/>
</dbReference>
<dbReference type="SUPFAM" id="SSF54616">
    <property type="entry name" value="DNA-binding domain of Mlu1-box binding protein MBP1"/>
    <property type="match status" value="1"/>
</dbReference>
<dbReference type="InterPro" id="IPR002110">
    <property type="entry name" value="Ankyrin_rpt"/>
</dbReference>
<dbReference type="STRING" id="45354.A0A1L0BNX7"/>
<organism evidence="7 8">
    <name type="scientific">Sungouiella intermedia</name>
    <dbReference type="NCBI Taxonomy" id="45354"/>
    <lineage>
        <taxon>Eukaryota</taxon>
        <taxon>Fungi</taxon>
        <taxon>Dikarya</taxon>
        <taxon>Ascomycota</taxon>
        <taxon>Saccharomycotina</taxon>
        <taxon>Pichiomycetes</taxon>
        <taxon>Metschnikowiaceae</taxon>
        <taxon>Sungouiella</taxon>
    </lineage>
</organism>
<gene>
    <name evidence="7" type="ORF">SAMEA4029010_CIC11G00000004191</name>
</gene>
<dbReference type="Proteomes" id="UP000182334">
    <property type="component" value="Chromosome IV"/>
</dbReference>
<dbReference type="GO" id="GO:0003677">
    <property type="term" value="F:DNA binding"/>
    <property type="evidence" value="ECO:0007669"/>
    <property type="project" value="InterPro"/>
</dbReference>
<keyword evidence="8" id="KW-1185">Reference proteome</keyword>
<evidence type="ECO:0000313" key="8">
    <source>
        <dbReference type="Proteomes" id="UP000182334"/>
    </source>
</evidence>
<dbReference type="PROSITE" id="PS50297">
    <property type="entry name" value="ANK_REP_REGION"/>
    <property type="match status" value="1"/>
</dbReference>